<name>A0A6C0HKQ9_9ZZZZ</name>
<reference evidence="1" key="1">
    <citation type="journal article" date="2020" name="Nature">
        <title>Giant virus diversity and host interactions through global metagenomics.</title>
        <authorList>
            <person name="Schulz F."/>
            <person name="Roux S."/>
            <person name="Paez-Espino D."/>
            <person name="Jungbluth S."/>
            <person name="Walsh D.A."/>
            <person name="Denef V.J."/>
            <person name="McMahon K.D."/>
            <person name="Konstantinidis K.T."/>
            <person name="Eloe-Fadrosh E.A."/>
            <person name="Kyrpides N.C."/>
            <person name="Woyke T."/>
        </authorList>
    </citation>
    <scope>NUCLEOTIDE SEQUENCE</scope>
    <source>
        <strain evidence="1">GVMAG-M-3300023184-120</strain>
    </source>
</reference>
<accession>A0A6C0HKQ9</accession>
<organism evidence="1">
    <name type="scientific">viral metagenome</name>
    <dbReference type="NCBI Taxonomy" id="1070528"/>
    <lineage>
        <taxon>unclassified sequences</taxon>
        <taxon>metagenomes</taxon>
        <taxon>organismal metagenomes</taxon>
    </lineage>
</organism>
<dbReference type="AlphaFoldDB" id="A0A6C0HKQ9"/>
<evidence type="ECO:0000313" key="1">
    <source>
        <dbReference type="EMBL" id="QHT80573.1"/>
    </source>
</evidence>
<protein>
    <submittedName>
        <fullName evidence="1">Uncharacterized protein</fullName>
    </submittedName>
</protein>
<dbReference type="EMBL" id="MN739973">
    <property type="protein sequence ID" value="QHT80573.1"/>
    <property type="molecule type" value="Genomic_DNA"/>
</dbReference>
<sequence length="110" mass="13263">MSKRTFVKLPPLELLIDLCEAHFTKVECLFYLIDPTHFQKMVHDNAHLPFLEKLIPYYQPSKRHFATRPFSYNSFVNMIRQICHVHNHQFKTKIHYEHTSPSILYYISLK</sequence>
<proteinExistence type="predicted"/>